<comment type="catalytic activity">
    <reaction evidence="3">
        <text>D-glucose + ATP = D-glucose 6-phosphate + ADP + H(+)</text>
        <dbReference type="Rhea" id="RHEA:17825"/>
        <dbReference type="ChEBI" id="CHEBI:4167"/>
        <dbReference type="ChEBI" id="CHEBI:15378"/>
        <dbReference type="ChEBI" id="CHEBI:30616"/>
        <dbReference type="ChEBI" id="CHEBI:61548"/>
        <dbReference type="ChEBI" id="CHEBI:456216"/>
        <dbReference type="EC" id="2.7.1.2"/>
    </reaction>
</comment>
<dbReference type="Proteomes" id="UP000294881">
    <property type="component" value="Unassembled WGS sequence"/>
</dbReference>
<accession>A0A4R2GR79</accession>
<dbReference type="InterPro" id="IPR043129">
    <property type="entry name" value="ATPase_NBD"/>
</dbReference>
<dbReference type="Gene3D" id="3.40.367.20">
    <property type="match status" value="1"/>
</dbReference>
<dbReference type="OrthoDB" id="9800595at2"/>
<dbReference type="InterPro" id="IPR050201">
    <property type="entry name" value="Bacterial_glucokinase"/>
</dbReference>
<dbReference type="GO" id="GO:0006096">
    <property type="term" value="P:glycolytic process"/>
    <property type="evidence" value="ECO:0007669"/>
    <property type="project" value="UniProtKB-UniRule"/>
</dbReference>
<dbReference type="InterPro" id="IPR003836">
    <property type="entry name" value="Glucokinase"/>
</dbReference>
<protein>
    <recommendedName>
        <fullName evidence="3">Glucokinase</fullName>
        <ecNumber evidence="3">2.7.1.2</ecNumber>
    </recommendedName>
    <alternativeName>
        <fullName evidence="3">Glucose kinase</fullName>
    </alternativeName>
</protein>
<keyword evidence="2 3" id="KW-0418">Kinase</keyword>
<gene>
    <name evidence="3" type="primary">glk</name>
    <name evidence="5" type="ORF">EV666_11291</name>
</gene>
<reference evidence="5 6" key="1">
    <citation type="submission" date="2019-03" db="EMBL/GenBank/DDBJ databases">
        <title>Genomic Encyclopedia of Type Strains, Phase IV (KMG-IV): sequencing the most valuable type-strain genomes for metagenomic binning, comparative biology and taxonomic classification.</title>
        <authorList>
            <person name="Goeker M."/>
        </authorList>
    </citation>
    <scope>NUCLEOTIDE SEQUENCE [LARGE SCALE GENOMIC DNA]</scope>
    <source>
        <strain evidence="5 6">DSM 22958</strain>
    </source>
</reference>
<feature type="binding site" evidence="3">
    <location>
        <begin position="8"/>
        <end position="13"/>
    </location>
    <ligand>
        <name>ATP</name>
        <dbReference type="ChEBI" id="CHEBI:30616"/>
    </ligand>
</feature>
<keyword evidence="6" id="KW-1185">Reference proteome</keyword>
<dbReference type="NCBIfam" id="TIGR00749">
    <property type="entry name" value="glk"/>
    <property type="match status" value="1"/>
</dbReference>
<dbReference type="EC" id="2.7.1.2" evidence="3"/>
<dbReference type="GO" id="GO:0005536">
    <property type="term" value="F:D-glucose binding"/>
    <property type="evidence" value="ECO:0007669"/>
    <property type="project" value="InterPro"/>
</dbReference>
<keyword evidence="3" id="KW-0324">Glycolysis</keyword>
<evidence type="ECO:0000313" key="6">
    <source>
        <dbReference type="Proteomes" id="UP000294881"/>
    </source>
</evidence>
<dbReference type="Pfam" id="PF02685">
    <property type="entry name" value="Glucokinase"/>
    <property type="match status" value="1"/>
</dbReference>
<dbReference type="GO" id="GO:0004340">
    <property type="term" value="F:glucokinase activity"/>
    <property type="evidence" value="ECO:0007669"/>
    <property type="project" value="UniProtKB-UniRule"/>
</dbReference>
<evidence type="ECO:0000256" key="3">
    <source>
        <dbReference type="HAMAP-Rule" id="MF_00524"/>
    </source>
</evidence>
<dbReference type="AlphaFoldDB" id="A0A4R2GR79"/>
<sequence length="337" mass="35068">MASTVVLADIGGTNARFALAGGGGAGEVARFAVADYASFDDAMDRFLQMRRAVAGRPIAAAIAIAGPVSRGAGSLTNSHWRFSEADISERFGIPNVRLLNDFEALAWGLPLLRPEHLTRIVGRHPAAGYGAVRPPGGPTPGSNGRLVAVGPGTGLGVACLDPDGGGGMVIASEGGHVNAPSWSARIDAIIDWLRSDLGHVSVERMVSGQGLENTYRAVAALEGKPARLQDAAAITGAALDRSDPVAVETVDIFCAMLGEIAGNYALTFGASGGVYIAGGIAPRIIDLLQASEFRERFVAKGRFRTWLEPVPTWLVLHPNPTFLGLEAVASRAVVENL</sequence>
<comment type="subcellular location">
    <subcellularLocation>
        <location evidence="3">Cytoplasm</location>
    </subcellularLocation>
</comment>
<dbReference type="GO" id="GO:0005524">
    <property type="term" value="F:ATP binding"/>
    <property type="evidence" value="ECO:0007669"/>
    <property type="project" value="UniProtKB-UniRule"/>
</dbReference>
<dbReference type="HAMAP" id="MF_00524">
    <property type="entry name" value="Glucokinase"/>
    <property type="match status" value="1"/>
</dbReference>
<comment type="similarity">
    <text evidence="3 4">Belongs to the bacterial glucokinase family.</text>
</comment>
<evidence type="ECO:0000256" key="1">
    <source>
        <dbReference type="ARBA" id="ARBA00022679"/>
    </source>
</evidence>
<dbReference type="Gene3D" id="3.30.420.40">
    <property type="match status" value="1"/>
</dbReference>
<name>A0A4R2GR79_9HYPH</name>
<keyword evidence="3" id="KW-0963">Cytoplasm</keyword>
<keyword evidence="3" id="KW-0067">ATP-binding</keyword>
<dbReference type="SUPFAM" id="SSF53067">
    <property type="entry name" value="Actin-like ATPase domain"/>
    <property type="match status" value="1"/>
</dbReference>
<keyword evidence="1 3" id="KW-0808">Transferase</keyword>
<dbReference type="PANTHER" id="PTHR47690">
    <property type="entry name" value="GLUCOKINASE"/>
    <property type="match status" value="1"/>
</dbReference>
<dbReference type="EMBL" id="SLWL01000012">
    <property type="protein sequence ID" value="TCO11503.1"/>
    <property type="molecule type" value="Genomic_DNA"/>
</dbReference>
<dbReference type="PANTHER" id="PTHR47690:SF1">
    <property type="entry name" value="GLUCOKINASE"/>
    <property type="match status" value="1"/>
</dbReference>
<organism evidence="5 6">
    <name type="scientific">Camelimonas lactis</name>
    <dbReference type="NCBI Taxonomy" id="659006"/>
    <lineage>
        <taxon>Bacteria</taxon>
        <taxon>Pseudomonadati</taxon>
        <taxon>Pseudomonadota</taxon>
        <taxon>Alphaproteobacteria</taxon>
        <taxon>Hyphomicrobiales</taxon>
        <taxon>Chelatococcaceae</taxon>
        <taxon>Camelimonas</taxon>
    </lineage>
</organism>
<evidence type="ECO:0000313" key="5">
    <source>
        <dbReference type="EMBL" id="TCO11503.1"/>
    </source>
</evidence>
<comment type="caution">
    <text evidence="5">The sequence shown here is derived from an EMBL/GenBank/DDBJ whole genome shotgun (WGS) entry which is preliminary data.</text>
</comment>
<dbReference type="RefSeq" id="WP_132008967.1">
    <property type="nucleotide sequence ID" value="NZ_JBHUNN010000002.1"/>
</dbReference>
<dbReference type="GO" id="GO:0005829">
    <property type="term" value="C:cytosol"/>
    <property type="evidence" value="ECO:0007669"/>
    <property type="project" value="TreeGrafter"/>
</dbReference>
<proteinExistence type="inferred from homology"/>
<evidence type="ECO:0000256" key="2">
    <source>
        <dbReference type="ARBA" id="ARBA00022777"/>
    </source>
</evidence>
<dbReference type="CDD" id="cd24008">
    <property type="entry name" value="ASKHA_NBD_GLK"/>
    <property type="match status" value="1"/>
</dbReference>
<evidence type="ECO:0000256" key="4">
    <source>
        <dbReference type="RuleBase" id="RU004046"/>
    </source>
</evidence>
<keyword evidence="3" id="KW-0547">Nucleotide-binding</keyword>